<comment type="caution">
    <text evidence="4">The sequence shown here is derived from an EMBL/GenBank/DDBJ whole genome shotgun (WGS) entry which is preliminary data.</text>
</comment>
<dbReference type="SUPFAM" id="SSF53756">
    <property type="entry name" value="UDP-Glycosyltransferase/glycogen phosphorylase"/>
    <property type="match status" value="1"/>
</dbReference>
<evidence type="ECO:0000256" key="3">
    <source>
        <dbReference type="PROSITE-ProRule" id="PRU00339"/>
    </source>
</evidence>
<sequence length="648" mass="74397">MTEIINTKNIEKGIKQIIATGQGYGPEFKTALKTTQAILKKINKGRQHTAHNYFELAQCFIQLEDTELAMNALKKALSIKPDHVDSLCLLIALLDNLGMFAQASMVTDDLLQLNPDNIEANFQKALLLYKLKDYVLAIQYAIKASTGDDIHQEALILLGSCFNELAEYQHALKFLQVAYYANSNHTELYYQLGKAYYYTFNFIKAEKLYRRGLEIDDTHYELNVALFKTYLELGDQKKLRHYLAKAVWLQRKAPQSLFYLGFYYGAVSEFDKATGYYKKALVKNPGDDTAKMNIAHIYQVRGEYDKAIPIYEDIIARKSDAAQSSINLGLIYIAKGELEKGFKVSNNRFSNMAYKYSQLNWSGESLSGKKILLRKEQGIGDQIETAWYFNLLQNENVDATVQVDERLIPLLKRSFPKFNYVTFSDDYINSEHFERFDYQILQKSLGIIYHTKITEAYKNKKYTEKGFLTVDTDLFNQWSERLKPYRGKSVVGIAWRSGLMNRSRKGYYLDVSDIISLFKDKDVTLVNLQYSFTKQELDLLTQTLGDKFVHFEDIDLKDDQDNLAALIKNLDLVFTAPTAVYDLCGAIGKRTLCYSYAHTELAAKMYGCDSNPMFPDVDMIWSVGKSVAESMDLISNRLNEHLKEHKNV</sequence>
<feature type="repeat" description="TPR" evidence="3">
    <location>
        <begin position="254"/>
        <end position="287"/>
    </location>
</feature>
<keyword evidence="2 3" id="KW-0802">TPR repeat</keyword>
<reference evidence="4 5" key="1">
    <citation type="submission" date="2018-05" db="EMBL/GenBank/DDBJ databases">
        <title>Genomic Encyclopedia of Type Strains, Phase IV (KMG-IV): sequencing the most valuable type-strain genomes for metagenomic binning, comparative biology and taxonomic classification.</title>
        <authorList>
            <person name="Goeker M."/>
        </authorList>
    </citation>
    <scope>NUCLEOTIDE SEQUENCE [LARGE SCALE GENOMIC DNA]</scope>
    <source>
        <strain evidence="4 5">DSM 25350</strain>
    </source>
</reference>
<feature type="repeat" description="TPR" evidence="3">
    <location>
        <begin position="50"/>
        <end position="83"/>
    </location>
</feature>
<keyword evidence="1" id="KW-0677">Repeat</keyword>
<dbReference type="SUPFAM" id="SSF48452">
    <property type="entry name" value="TPR-like"/>
    <property type="match status" value="1"/>
</dbReference>
<dbReference type="SMART" id="SM00028">
    <property type="entry name" value="TPR"/>
    <property type="match status" value="7"/>
</dbReference>
<dbReference type="Pfam" id="PF12895">
    <property type="entry name" value="ANAPC3"/>
    <property type="match status" value="1"/>
</dbReference>
<evidence type="ECO:0000313" key="4">
    <source>
        <dbReference type="EMBL" id="PWK49172.1"/>
    </source>
</evidence>
<evidence type="ECO:0000313" key="5">
    <source>
        <dbReference type="Proteomes" id="UP000245790"/>
    </source>
</evidence>
<dbReference type="InterPro" id="IPR011990">
    <property type="entry name" value="TPR-like_helical_dom_sf"/>
</dbReference>
<dbReference type="RefSeq" id="WP_109763973.1">
    <property type="nucleotide sequence ID" value="NZ_QGGU01000008.1"/>
</dbReference>
<proteinExistence type="predicted"/>
<dbReference type="InterPro" id="IPR051012">
    <property type="entry name" value="CellSynth/LPSAsmb/PSIAsmb"/>
</dbReference>
<dbReference type="Pfam" id="PF13181">
    <property type="entry name" value="TPR_8"/>
    <property type="match status" value="1"/>
</dbReference>
<dbReference type="Gene3D" id="1.25.40.10">
    <property type="entry name" value="Tetratricopeptide repeat domain"/>
    <property type="match status" value="1"/>
</dbReference>
<dbReference type="Pfam" id="PF13432">
    <property type="entry name" value="TPR_16"/>
    <property type="match status" value="1"/>
</dbReference>
<dbReference type="InterPro" id="IPR013105">
    <property type="entry name" value="TPR_2"/>
</dbReference>
<accession>A0A316FM30</accession>
<keyword evidence="5" id="KW-1185">Reference proteome</keyword>
<dbReference type="PROSITE" id="PS50005">
    <property type="entry name" value="TPR"/>
    <property type="match status" value="3"/>
</dbReference>
<dbReference type="Pfam" id="PF07719">
    <property type="entry name" value="TPR_2"/>
    <property type="match status" value="1"/>
</dbReference>
<name>A0A316FM30_9GAMM</name>
<dbReference type="OrthoDB" id="238183at2"/>
<evidence type="ECO:0000256" key="1">
    <source>
        <dbReference type="ARBA" id="ARBA00022737"/>
    </source>
</evidence>
<dbReference type="PANTHER" id="PTHR45586">
    <property type="entry name" value="TPR REPEAT-CONTAINING PROTEIN PA4667"/>
    <property type="match status" value="1"/>
</dbReference>
<dbReference type="PANTHER" id="PTHR45586:SF1">
    <property type="entry name" value="LIPOPOLYSACCHARIDE ASSEMBLY PROTEIN B"/>
    <property type="match status" value="1"/>
</dbReference>
<feature type="repeat" description="TPR" evidence="3">
    <location>
        <begin position="186"/>
        <end position="219"/>
    </location>
</feature>
<dbReference type="Proteomes" id="UP000245790">
    <property type="component" value="Unassembled WGS sequence"/>
</dbReference>
<gene>
    <name evidence="4" type="ORF">C8D97_10881</name>
</gene>
<organism evidence="4 5">
    <name type="scientific">Pleionea mediterranea</name>
    <dbReference type="NCBI Taxonomy" id="523701"/>
    <lineage>
        <taxon>Bacteria</taxon>
        <taxon>Pseudomonadati</taxon>
        <taxon>Pseudomonadota</taxon>
        <taxon>Gammaproteobacteria</taxon>
        <taxon>Oceanospirillales</taxon>
        <taxon>Pleioneaceae</taxon>
        <taxon>Pleionea</taxon>
    </lineage>
</organism>
<dbReference type="InterPro" id="IPR019734">
    <property type="entry name" value="TPR_rpt"/>
</dbReference>
<dbReference type="AlphaFoldDB" id="A0A316FM30"/>
<evidence type="ECO:0000256" key="2">
    <source>
        <dbReference type="ARBA" id="ARBA00022803"/>
    </source>
</evidence>
<protein>
    <submittedName>
        <fullName evidence="4">Tetratricopeptide repeat protein</fullName>
    </submittedName>
</protein>
<dbReference type="EMBL" id="QGGU01000008">
    <property type="protein sequence ID" value="PWK49172.1"/>
    <property type="molecule type" value="Genomic_DNA"/>
</dbReference>